<feature type="repeat" description="WD" evidence="4">
    <location>
        <begin position="111"/>
        <end position="152"/>
    </location>
</feature>
<feature type="domain" description="Small-subunit processome Utp12" evidence="6">
    <location>
        <begin position="455"/>
        <end position="556"/>
    </location>
</feature>
<dbReference type="STRING" id="400727.A0A2T7NWG8"/>
<evidence type="ECO:0000256" key="3">
    <source>
        <dbReference type="ARBA" id="ARBA00038335"/>
    </source>
</evidence>
<name>A0A2T7NWG8_POMCA</name>
<gene>
    <name evidence="7" type="ORF">C0Q70_13160</name>
</gene>
<protein>
    <recommendedName>
        <fullName evidence="6">Small-subunit processome Utp12 domain-containing protein</fullName>
    </recommendedName>
</protein>
<dbReference type="InterPro" id="IPR015943">
    <property type="entry name" value="WD40/YVTN_repeat-like_dom_sf"/>
</dbReference>
<dbReference type="Pfam" id="PF04003">
    <property type="entry name" value="Utp12"/>
    <property type="match status" value="1"/>
</dbReference>
<accession>A0A2T7NWG8</accession>
<evidence type="ECO:0000256" key="1">
    <source>
        <dbReference type="ARBA" id="ARBA00004123"/>
    </source>
</evidence>
<dbReference type="SMART" id="SM00320">
    <property type="entry name" value="WD40"/>
    <property type="match status" value="4"/>
</dbReference>
<dbReference type="PANTHER" id="PTHR44267">
    <property type="entry name" value="WD REPEAT-CONTAINING PROTEIN 43"/>
    <property type="match status" value="1"/>
</dbReference>
<organism evidence="7 8">
    <name type="scientific">Pomacea canaliculata</name>
    <name type="common">Golden apple snail</name>
    <dbReference type="NCBI Taxonomy" id="400727"/>
    <lineage>
        <taxon>Eukaryota</taxon>
        <taxon>Metazoa</taxon>
        <taxon>Spiralia</taxon>
        <taxon>Lophotrochozoa</taxon>
        <taxon>Mollusca</taxon>
        <taxon>Gastropoda</taxon>
        <taxon>Caenogastropoda</taxon>
        <taxon>Architaenioglossa</taxon>
        <taxon>Ampullarioidea</taxon>
        <taxon>Ampullariidae</taxon>
        <taxon>Pomacea</taxon>
    </lineage>
</organism>
<evidence type="ECO:0000256" key="4">
    <source>
        <dbReference type="PROSITE-ProRule" id="PRU00221"/>
    </source>
</evidence>
<dbReference type="GO" id="GO:0000462">
    <property type="term" value="P:maturation of SSU-rRNA from tricistronic rRNA transcript (SSU-rRNA, 5.8S rRNA, LSU-rRNA)"/>
    <property type="evidence" value="ECO:0007669"/>
    <property type="project" value="TreeGrafter"/>
</dbReference>
<keyword evidence="2" id="KW-0539">Nucleus</keyword>
<feature type="region of interest" description="Disordered" evidence="5">
    <location>
        <begin position="416"/>
        <end position="439"/>
    </location>
</feature>
<dbReference type="AlphaFoldDB" id="A0A2T7NWG8"/>
<evidence type="ECO:0000256" key="2">
    <source>
        <dbReference type="ARBA" id="ARBA00023242"/>
    </source>
</evidence>
<evidence type="ECO:0000313" key="7">
    <source>
        <dbReference type="EMBL" id="PVD25504.1"/>
    </source>
</evidence>
<dbReference type="InterPro" id="IPR007148">
    <property type="entry name" value="SSU_processome_Utp12"/>
</dbReference>
<keyword evidence="8" id="KW-1185">Reference proteome</keyword>
<dbReference type="OrthoDB" id="30195at2759"/>
<evidence type="ECO:0000256" key="5">
    <source>
        <dbReference type="SAM" id="MobiDB-lite"/>
    </source>
</evidence>
<dbReference type="EMBL" id="PZQS01000008">
    <property type="protein sequence ID" value="PVD25504.1"/>
    <property type="molecule type" value="Genomic_DNA"/>
</dbReference>
<comment type="similarity">
    <text evidence="3">Belongs to the UTP5 family.</text>
</comment>
<dbReference type="InterPro" id="IPR036322">
    <property type="entry name" value="WD40_repeat_dom_sf"/>
</dbReference>
<feature type="repeat" description="WD" evidence="4">
    <location>
        <begin position="1"/>
        <end position="40"/>
    </location>
</feature>
<evidence type="ECO:0000259" key="6">
    <source>
        <dbReference type="Pfam" id="PF04003"/>
    </source>
</evidence>
<feature type="region of interest" description="Disordered" evidence="5">
    <location>
        <begin position="565"/>
        <end position="607"/>
    </location>
</feature>
<keyword evidence="4" id="KW-0853">WD repeat</keyword>
<dbReference type="InterPro" id="IPR052414">
    <property type="entry name" value="U3_snoRNA-assoc_WDR"/>
</dbReference>
<dbReference type="Gene3D" id="2.130.10.10">
    <property type="entry name" value="YVTN repeat-like/Quinoprotein amine dehydrogenase"/>
    <property type="match status" value="2"/>
</dbReference>
<evidence type="ECO:0000313" key="8">
    <source>
        <dbReference type="Proteomes" id="UP000245119"/>
    </source>
</evidence>
<dbReference type="Pfam" id="PF00400">
    <property type="entry name" value="WD40"/>
    <property type="match status" value="2"/>
</dbReference>
<comment type="subcellular location">
    <subcellularLocation>
        <location evidence="1">Nucleus</location>
    </subcellularLocation>
</comment>
<dbReference type="PANTHER" id="PTHR44267:SF1">
    <property type="entry name" value="WD REPEAT-CONTAINING PROTEIN 43"/>
    <property type="match status" value="1"/>
</dbReference>
<dbReference type="OMA" id="PCTALTW"/>
<dbReference type="GO" id="GO:0005730">
    <property type="term" value="C:nucleolus"/>
    <property type="evidence" value="ECO:0007669"/>
    <property type="project" value="TreeGrafter"/>
</dbReference>
<dbReference type="PROSITE" id="PS50082">
    <property type="entry name" value="WD_REPEATS_2"/>
    <property type="match status" value="2"/>
</dbReference>
<dbReference type="InterPro" id="IPR001680">
    <property type="entry name" value="WD40_rpt"/>
</dbReference>
<reference evidence="7 8" key="1">
    <citation type="submission" date="2018-04" db="EMBL/GenBank/DDBJ databases">
        <title>The genome of golden apple snail Pomacea canaliculata provides insight into stress tolerance and invasive adaptation.</title>
        <authorList>
            <person name="Liu C."/>
            <person name="Liu B."/>
            <person name="Ren Y."/>
            <person name="Zhang Y."/>
            <person name="Wang H."/>
            <person name="Li S."/>
            <person name="Jiang F."/>
            <person name="Yin L."/>
            <person name="Zhang G."/>
            <person name="Qian W."/>
            <person name="Fan W."/>
        </authorList>
    </citation>
    <scope>NUCLEOTIDE SEQUENCE [LARGE SCALE GENOMIC DNA]</scope>
    <source>
        <strain evidence="7">SZHN2017</strain>
        <tissue evidence="7">Muscle</tissue>
    </source>
</reference>
<comment type="caution">
    <text evidence="7">The sequence shown here is derived from an EMBL/GenBank/DDBJ whole genome shotgun (WGS) entry which is preliminary data.</text>
</comment>
<proteinExistence type="inferred from homology"/>
<feature type="compositionally biased region" description="Acidic residues" evidence="5">
    <location>
        <begin position="595"/>
        <end position="607"/>
    </location>
</feature>
<dbReference type="Proteomes" id="UP000245119">
    <property type="component" value="Linkage Group LG8"/>
</dbReference>
<dbReference type="SUPFAM" id="SSF50978">
    <property type="entry name" value="WD40 repeat-like"/>
    <property type="match status" value="1"/>
</dbReference>
<sequence length="607" mass="66563">MASQQTSVVAFSSNGEYFACSSADGVVKLWQTSTGNLVQEFSPSKHLTATCTCLRWGPGRHMQSSQPRKKRKSVSDTQTAIDNLNLIAIGTTNGSILLYSFARGHIHTQLEGGHTDQVRDTCWFPGSSRLYSCSLDGHVVEWDLTTSQVKEKWKANNGGVHSMCLCSSSRLLTASCIIKMWDLNSKTLIQKFTGHSTEVSQLLPVLGTEGGSDPLACSYVLSAAAGDRVVNAWYCHPDSKEKNAITSFSLPDEPLSLNLRTSSEQVLQLVVVTTKLQALVFQHKLNGKLKRPLHPKTVVHASTSGSKEETAVPVSILAAFFDNGEGTSLQVVHGSFLKPKFETVGLSPEQPEVVLVVAPPVKKAANEGFLQVKTPEVSGNKTVLYPSQMVPCGPSKEPGSRKRKKSVSELSLGERLNAISTDEPEHPLSSGANKPPKTDTLVNLLTRGLQSKDGKILMNVLQERNEQVVKNTVKRLPLPLIVPLVQELAQRMHGHAQSGQTALTWLKLVLSTHASYLMTVPEIIDTMGELYQMTEWRLQTFPRLAQLLGRLDLLLSQVTSQSYEEEEPLAASQPLLVYQDESSDEEMPEVYGASESEDNWEDMSDKD</sequence>